<evidence type="ECO:0000256" key="1">
    <source>
        <dbReference type="SAM" id="MobiDB-lite"/>
    </source>
</evidence>
<proteinExistence type="predicted"/>
<comment type="caution">
    <text evidence="2">The sequence shown here is derived from an EMBL/GenBank/DDBJ whole genome shotgun (WGS) entry which is preliminary data.</text>
</comment>
<evidence type="ECO:0000313" key="2">
    <source>
        <dbReference type="EMBL" id="KAG5457272.1"/>
    </source>
</evidence>
<organism evidence="2 3">
    <name type="scientific">Olpidium bornovanus</name>
    <dbReference type="NCBI Taxonomy" id="278681"/>
    <lineage>
        <taxon>Eukaryota</taxon>
        <taxon>Fungi</taxon>
        <taxon>Fungi incertae sedis</taxon>
        <taxon>Olpidiomycota</taxon>
        <taxon>Olpidiomycotina</taxon>
        <taxon>Olpidiomycetes</taxon>
        <taxon>Olpidiales</taxon>
        <taxon>Olpidiaceae</taxon>
        <taxon>Olpidium</taxon>
    </lineage>
</organism>
<accession>A0A8H7ZQ04</accession>
<reference evidence="2 3" key="1">
    <citation type="journal article" name="Sci. Rep.">
        <title>Genome-scale phylogenetic analyses confirm Olpidium as the closest living zoosporic fungus to the non-flagellated, terrestrial fungi.</title>
        <authorList>
            <person name="Chang Y."/>
            <person name="Rochon D."/>
            <person name="Sekimoto S."/>
            <person name="Wang Y."/>
            <person name="Chovatia M."/>
            <person name="Sandor L."/>
            <person name="Salamov A."/>
            <person name="Grigoriev I.V."/>
            <person name="Stajich J.E."/>
            <person name="Spatafora J.W."/>
        </authorList>
    </citation>
    <scope>NUCLEOTIDE SEQUENCE [LARGE SCALE GENOMIC DNA]</scope>
    <source>
        <strain evidence="2">S191</strain>
    </source>
</reference>
<gene>
    <name evidence="2" type="ORF">BJ554DRAFT_2758</name>
</gene>
<dbReference type="Proteomes" id="UP000673691">
    <property type="component" value="Unassembled WGS sequence"/>
</dbReference>
<evidence type="ECO:0000313" key="3">
    <source>
        <dbReference type="Proteomes" id="UP000673691"/>
    </source>
</evidence>
<dbReference type="AlphaFoldDB" id="A0A8H7ZQ04"/>
<protein>
    <submittedName>
        <fullName evidence="2">Uncharacterized protein</fullName>
    </submittedName>
</protein>
<dbReference type="EMBL" id="JAEFCI010010336">
    <property type="protein sequence ID" value="KAG5457272.1"/>
    <property type="molecule type" value="Genomic_DNA"/>
</dbReference>
<sequence length="121" mass="13631">MSSCSSSVLPVGRPARPENGSLRNQNFSCSTASLRCALLMFSSTFEMGMYKFNPKLRIARVTKTTKIENAAFSRSEIWTSIDRNSTRHPIGELCGGGLKRTVCQLVDWMFWKSAKNEMKKQ</sequence>
<feature type="region of interest" description="Disordered" evidence="1">
    <location>
        <begin position="1"/>
        <end position="23"/>
    </location>
</feature>
<keyword evidence="3" id="KW-1185">Reference proteome</keyword>
<name>A0A8H7ZQ04_9FUNG</name>